<dbReference type="STRING" id="1838285.SCAL_001372"/>
<feature type="transmembrane region" description="Helical" evidence="1">
    <location>
        <begin position="260"/>
        <end position="279"/>
    </location>
</feature>
<keyword evidence="1" id="KW-1133">Transmembrane helix</keyword>
<accession>A0A1F2P8J6</accession>
<feature type="transmembrane region" description="Helical" evidence="1">
    <location>
        <begin position="224"/>
        <end position="248"/>
    </location>
</feature>
<sequence length="522" mass="60075">MKLSNKIKPGLFVLLLALNIILRFQVVPHEVYPDSVLMHIMTNSINEFGYARWFLHPLSIFGLYPASYSSTMQFLLSGISQCSGMEMRWVIFLYCIFIGLLSMFTAYLMAGKIVDDDLFKFLVAFGFSTTPAVLGYTTWTIPTRGPLIVLAPLLVYLLLKCRTSLKYVPLTLLLAIFLLATHHLFYFLIPAFFAYFIIVLYSKLENHINTKFSEKISSLTSAPYVTPFITIGAFLFMFSIPFFTGRFIEHSRYASIDVSYVRYLGLLIIPAAGGLAYLIFKQDKRFGEWFLLLTLILLTTFVYEQTYMKWFLPIFAVLLAGTGLLNILRISEKQKHTLPLFSIFLLLCIIFSGYYQFIHFLPEDGVKPINERYVEESTYMTGRWMKENIVNGSAISNDEIFGARIFATSETMHLLTSSTYADQIYGYISINISEFKRYPLTSEDFWFSGYKGPDPGEALWGEINLLHKSPLKFDITYFVENKRAYGNIIWNHGRPPSKLLHLAYDEKNCIYDNGDVNIWLLN</sequence>
<feature type="transmembrane region" description="Helical" evidence="1">
    <location>
        <begin position="50"/>
        <end position="68"/>
    </location>
</feature>
<keyword evidence="3" id="KW-1185">Reference proteome</keyword>
<evidence type="ECO:0000256" key="1">
    <source>
        <dbReference type="SAM" id="Phobius"/>
    </source>
</evidence>
<feature type="transmembrane region" description="Helical" evidence="1">
    <location>
        <begin position="89"/>
        <end position="109"/>
    </location>
</feature>
<evidence type="ECO:0000313" key="3">
    <source>
        <dbReference type="Proteomes" id="UP000186940"/>
    </source>
</evidence>
<feature type="transmembrane region" description="Helical" evidence="1">
    <location>
        <begin position="286"/>
        <end position="304"/>
    </location>
</feature>
<feature type="transmembrane region" description="Helical" evidence="1">
    <location>
        <begin position="310"/>
        <end position="328"/>
    </location>
</feature>
<dbReference type="EMBL" id="LYOS01000004">
    <property type="protein sequence ID" value="OFV67454.1"/>
    <property type="molecule type" value="Genomic_DNA"/>
</dbReference>
<feature type="transmembrane region" description="Helical" evidence="1">
    <location>
        <begin position="340"/>
        <end position="358"/>
    </location>
</feature>
<evidence type="ECO:0008006" key="4">
    <source>
        <dbReference type="Google" id="ProtNLM"/>
    </source>
</evidence>
<name>A0A1F2P8J6_9EURY</name>
<gene>
    <name evidence="2" type="ORF">SCAL_001372</name>
</gene>
<evidence type="ECO:0000313" key="2">
    <source>
        <dbReference type="EMBL" id="OFV67454.1"/>
    </source>
</evidence>
<dbReference type="Proteomes" id="UP000186940">
    <property type="component" value="Unassembled WGS sequence"/>
</dbReference>
<feature type="transmembrane region" description="Helical" evidence="1">
    <location>
        <begin position="153"/>
        <end position="178"/>
    </location>
</feature>
<keyword evidence="1" id="KW-0812">Transmembrane</keyword>
<keyword evidence="1" id="KW-0472">Membrane</keyword>
<dbReference type="AlphaFoldDB" id="A0A1F2P8J6"/>
<organism evidence="2 3">
    <name type="scientific">Candidatus Syntropharchaeum caldarium</name>
    <dbReference type="NCBI Taxonomy" id="1838285"/>
    <lineage>
        <taxon>Archaea</taxon>
        <taxon>Methanobacteriati</taxon>
        <taxon>Methanobacteriota</taxon>
        <taxon>Stenosarchaea group</taxon>
        <taxon>Methanomicrobia</taxon>
        <taxon>Methanosarcinales</taxon>
        <taxon>ANME-2 cluster</taxon>
        <taxon>Candidatus Syntropharchaeum</taxon>
    </lineage>
</organism>
<reference evidence="2" key="1">
    <citation type="submission" date="2016-05" db="EMBL/GenBank/DDBJ databases">
        <title>Microbial consortia oxidize butane by reversing methanogenesis.</title>
        <authorList>
            <person name="Laso-Perez R."/>
            <person name="Richter M."/>
            <person name="Wegener G."/>
            <person name="Musat F."/>
        </authorList>
    </citation>
    <scope>NUCLEOTIDE SEQUENCE [LARGE SCALE GENOMIC DNA]</scope>
    <source>
        <strain evidence="2">BOX2</strain>
    </source>
</reference>
<proteinExistence type="predicted"/>
<feature type="transmembrane region" description="Helical" evidence="1">
    <location>
        <begin position="184"/>
        <end position="204"/>
    </location>
</feature>
<comment type="caution">
    <text evidence="2">The sequence shown here is derived from an EMBL/GenBank/DDBJ whole genome shotgun (WGS) entry which is preliminary data.</text>
</comment>
<protein>
    <recommendedName>
        <fullName evidence="4">Glycosyltransferase RgtA/B/C/D-like domain-containing protein</fullName>
    </recommendedName>
</protein>